<dbReference type="PROSITE" id="PS50883">
    <property type="entry name" value="EAL"/>
    <property type="match status" value="1"/>
</dbReference>
<name>A0ABS9D4I6_9ALTE</name>
<evidence type="ECO:0000256" key="1">
    <source>
        <dbReference type="SAM" id="Phobius"/>
    </source>
</evidence>
<feature type="transmembrane region" description="Helical" evidence="1">
    <location>
        <begin position="129"/>
        <end position="145"/>
    </location>
</feature>
<feature type="transmembrane region" description="Helical" evidence="1">
    <location>
        <begin position="174"/>
        <end position="196"/>
    </location>
</feature>
<dbReference type="InterPro" id="IPR050706">
    <property type="entry name" value="Cyclic-di-GMP_PDE-like"/>
</dbReference>
<feature type="transmembrane region" description="Helical" evidence="1">
    <location>
        <begin position="36"/>
        <end position="53"/>
    </location>
</feature>
<feature type="domain" description="EAL" evidence="2">
    <location>
        <begin position="398"/>
        <end position="645"/>
    </location>
</feature>
<dbReference type="EMBL" id="JAKGAS010000002">
    <property type="protein sequence ID" value="MCF2947340.1"/>
    <property type="molecule type" value="Genomic_DNA"/>
</dbReference>
<protein>
    <submittedName>
        <fullName evidence="4">EAL domain-containing protein</fullName>
    </submittedName>
</protein>
<dbReference type="PANTHER" id="PTHR33121:SF71">
    <property type="entry name" value="OXYGEN SENSOR PROTEIN DOSP"/>
    <property type="match status" value="1"/>
</dbReference>
<dbReference type="SMART" id="SM00052">
    <property type="entry name" value="EAL"/>
    <property type="match status" value="1"/>
</dbReference>
<dbReference type="InterPro" id="IPR043128">
    <property type="entry name" value="Rev_trsase/Diguanyl_cyclase"/>
</dbReference>
<dbReference type="SMART" id="SM00267">
    <property type="entry name" value="GGDEF"/>
    <property type="match status" value="1"/>
</dbReference>
<keyword evidence="1" id="KW-0812">Transmembrane</keyword>
<evidence type="ECO:0000313" key="5">
    <source>
        <dbReference type="Proteomes" id="UP001521137"/>
    </source>
</evidence>
<dbReference type="RefSeq" id="WP_235310870.1">
    <property type="nucleotide sequence ID" value="NZ_JAKGAS010000002.1"/>
</dbReference>
<dbReference type="Pfam" id="PF00990">
    <property type="entry name" value="GGDEF"/>
    <property type="match status" value="1"/>
</dbReference>
<dbReference type="InterPro" id="IPR035919">
    <property type="entry name" value="EAL_sf"/>
</dbReference>
<feature type="domain" description="GGDEF" evidence="3">
    <location>
        <begin position="256"/>
        <end position="389"/>
    </location>
</feature>
<proteinExistence type="predicted"/>
<dbReference type="PANTHER" id="PTHR33121">
    <property type="entry name" value="CYCLIC DI-GMP PHOSPHODIESTERASE PDEF"/>
    <property type="match status" value="1"/>
</dbReference>
<dbReference type="Gene3D" id="3.30.70.270">
    <property type="match status" value="1"/>
</dbReference>
<dbReference type="CDD" id="cd01949">
    <property type="entry name" value="GGDEF"/>
    <property type="match status" value="1"/>
</dbReference>
<accession>A0ABS9D4I6</accession>
<keyword evidence="1" id="KW-1133">Transmembrane helix</keyword>
<dbReference type="SUPFAM" id="SSF55073">
    <property type="entry name" value="Nucleotide cyclase"/>
    <property type="match status" value="1"/>
</dbReference>
<dbReference type="Gene3D" id="3.20.20.450">
    <property type="entry name" value="EAL domain"/>
    <property type="match status" value="1"/>
</dbReference>
<evidence type="ECO:0000313" key="4">
    <source>
        <dbReference type="EMBL" id="MCF2947340.1"/>
    </source>
</evidence>
<feature type="transmembrane region" description="Helical" evidence="1">
    <location>
        <begin position="59"/>
        <end position="77"/>
    </location>
</feature>
<keyword evidence="1" id="KW-0472">Membrane</keyword>
<keyword evidence="5" id="KW-1185">Reference proteome</keyword>
<feature type="transmembrane region" description="Helical" evidence="1">
    <location>
        <begin position="98"/>
        <end position="117"/>
    </location>
</feature>
<dbReference type="Pfam" id="PF00563">
    <property type="entry name" value="EAL"/>
    <property type="match status" value="1"/>
</dbReference>
<dbReference type="Proteomes" id="UP001521137">
    <property type="component" value="Unassembled WGS sequence"/>
</dbReference>
<dbReference type="InterPro" id="IPR029787">
    <property type="entry name" value="Nucleotide_cyclase"/>
</dbReference>
<dbReference type="NCBIfam" id="TIGR00254">
    <property type="entry name" value="GGDEF"/>
    <property type="match status" value="1"/>
</dbReference>
<dbReference type="PROSITE" id="PS50887">
    <property type="entry name" value="GGDEF"/>
    <property type="match status" value="1"/>
</dbReference>
<dbReference type="InterPro" id="IPR000160">
    <property type="entry name" value="GGDEF_dom"/>
</dbReference>
<gene>
    <name evidence="4" type="ORF">L0668_04415</name>
</gene>
<dbReference type="CDD" id="cd01948">
    <property type="entry name" value="EAL"/>
    <property type="match status" value="1"/>
</dbReference>
<reference evidence="4 5" key="1">
    <citation type="submission" date="2022-01" db="EMBL/GenBank/DDBJ databases">
        <title>Paraglaciecola sp. G1-23.</title>
        <authorList>
            <person name="Jin M.S."/>
            <person name="Han D.M."/>
            <person name="Kim H.M."/>
            <person name="Jeon C.O."/>
        </authorList>
    </citation>
    <scope>NUCLEOTIDE SEQUENCE [LARGE SCALE GENOMIC DNA]</scope>
    <source>
        <strain evidence="4 5">G1-23</strain>
    </source>
</reference>
<evidence type="ECO:0000259" key="2">
    <source>
        <dbReference type="PROSITE" id="PS50883"/>
    </source>
</evidence>
<comment type="caution">
    <text evidence="4">The sequence shown here is derived from an EMBL/GenBank/DDBJ whole genome shotgun (WGS) entry which is preliminary data.</text>
</comment>
<evidence type="ECO:0000259" key="3">
    <source>
        <dbReference type="PROSITE" id="PS50887"/>
    </source>
</evidence>
<organism evidence="4 5">
    <name type="scientific">Paraglaciecola algarum</name>
    <dbReference type="NCBI Taxonomy" id="3050085"/>
    <lineage>
        <taxon>Bacteria</taxon>
        <taxon>Pseudomonadati</taxon>
        <taxon>Pseudomonadota</taxon>
        <taxon>Gammaproteobacteria</taxon>
        <taxon>Alteromonadales</taxon>
        <taxon>Alteromonadaceae</taxon>
        <taxon>Paraglaciecola</taxon>
    </lineage>
</organism>
<dbReference type="InterPro" id="IPR001633">
    <property type="entry name" value="EAL_dom"/>
</dbReference>
<dbReference type="SUPFAM" id="SSF141868">
    <property type="entry name" value="EAL domain-like"/>
    <property type="match status" value="1"/>
</dbReference>
<sequence length="645" mass="73379">MFIKTIKSIYKLAYGGERSSQIVFAQFNELIKKVPLLYSILLVNSLSLAYTHYGVAPDYLTIYVAALLSIGCISRAIRWYGFRHHEFTLKQAKHQIRMTVLFAILMSLFFSAWSYTLYQYGDFALQTHVIYYISITVIGIIVCLIHLPAAAWSISFAVGLPFVAFFVYSGHPVFVAIATNFTLVVFVLVMITQSYYRAFSSVINAKQQLEQQHRHTKNLNIQNELLANQDGLTKLANRRSFATFLNQKLLEKLSHKNFIVGLIDLDGFKPVNDIHGHAAGDRVLTEVSHRLKKLLNNEAMLARIGGDEFAIVLDFANDHDQIQKLGKKITEALQVPFKMRTGLVQISGSCGFAIYPDAGNTAEKLMDRADFALYEAKNNARGSSIIFSEKHEQIIRKKSLIELALGQSVKKQQIKIYYQPIVDGQNGEILGFESLARWFHPELGQISPEQFIVTAEKMGMVTEITLYLFEQAIQDLKAWPERIYLSFNLSVHDVINRATLAQLGSILDKYQIPTNRVQFEITETTMMSDLEHCSNITKELQQQGFLIALDDFGSGYSSLSYIHKLAFDTLKIDRSFVQNIQQDARSRGVVKTILELCSSFEVRCTVEGVESKEQKDLLLELGCRNMQGYHFYRPAPFEYFKFDEP</sequence>